<feature type="region of interest" description="Disordered" evidence="1">
    <location>
        <begin position="1"/>
        <end position="20"/>
    </location>
</feature>
<reference evidence="2 3" key="1">
    <citation type="submission" date="2018-10" db="EMBL/GenBank/DDBJ databases">
        <title>Genomic Encyclopedia of Archaeal and Bacterial Type Strains, Phase II (KMG-II): from individual species to whole genera.</title>
        <authorList>
            <person name="Goeker M."/>
        </authorList>
    </citation>
    <scope>NUCLEOTIDE SEQUENCE [LARGE SCALE GENOMIC DNA]</scope>
    <source>
        <strain evidence="2 3">RP-AC37</strain>
    </source>
</reference>
<proteinExistence type="predicted"/>
<gene>
    <name evidence="2" type="ORF">CLV35_0234</name>
</gene>
<protein>
    <submittedName>
        <fullName evidence="2">Uncharacterized protein</fullName>
    </submittedName>
</protein>
<keyword evidence="3" id="KW-1185">Reference proteome</keyword>
<dbReference type="AlphaFoldDB" id="A0A420XUX9"/>
<name>A0A420XUX9_9ACTN</name>
<dbReference type="InParanoid" id="A0A420XUX9"/>
<accession>A0A420XUX9</accession>
<comment type="caution">
    <text evidence="2">The sequence shown here is derived from an EMBL/GenBank/DDBJ whole genome shotgun (WGS) entry which is preliminary data.</text>
</comment>
<dbReference type="Proteomes" id="UP000281955">
    <property type="component" value="Unassembled WGS sequence"/>
</dbReference>
<dbReference type="RefSeq" id="WP_121191599.1">
    <property type="nucleotide sequence ID" value="NZ_RBWV01000003.1"/>
</dbReference>
<evidence type="ECO:0000313" key="2">
    <source>
        <dbReference type="EMBL" id="RKS80645.1"/>
    </source>
</evidence>
<dbReference type="OrthoDB" id="9922891at2"/>
<evidence type="ECO:0000313" key="3">
    <source>
        <dbReference type="Proteomes" id="UP000281955"/>
    </source>
</evidence>
<feature type="compositionally biased region" description="Basic and acidic residues" evidence="1">
    <location>
        <begin position="1"/>
        <end position="13"/>
    </location>
</feature>
<sequence length="102" mass="10879">MSQDPDERQRLLDEPGSGDDLPIAVSAYQAQKCAAIIEAALHGQIGYDAPAQTALQFLRHAASEAALGLGRIHPTSSSLWTSLREVPWPPPGGPRPQPDVSE</sequence>
<dbReference type="EMBL" id="RBWV01000003">
    <property type="protein sequence ID" value="RKS80645.1"/>
    <property type="molecule type" value="Genomic_DNA"/>
</dbReference>
<feature type="compositionally biased region" description="Pro residues" evidence="1">
    <location>
        <begin position="87"/>
        <end position="102"/>
    </location>
</feature>
<feature type="region of interest" description="Disordered" evidence="1">
    <location>
        <begin position="80"/>
        <end position="102"/>
    </location>
</feature>
<evidence type="ECO:0000256" key="1">
    <source>
        <dbReference type="SAM" id="MobiDB-lite"/>
    </source>
</evidence>
<organism evidence="2 3">
    <name type="scientific">Motilibacter peucedani</name>
    <dbReference type="NCBI Taxonomy" id="598650"/>
    <lineage>
        <taxon>Bacteria</taxon>
        <taxon>Bacillati</taxon>
        <taxon>Actinomycetota</taxon>
        <taxon>Actinomycetes</taxon>
        <taxon>Motilibacterales</taxon>
        <taxon>Motilibacteraceae</taxon>
        <taxon>Motilibacter</taxon>
    </lineage>
</organism>